<protein>
    <recommendedName>
        <fullName evidence="3">RimK family alpha-L-glutamate ligase</fullName>
    </recommendedName>
</protein>
<reference evidence="1 2" key="1">
    <citation type="journal article" date="2019" name="Front. Microbiol.">
        <title>Genomes of Neutrophilic Sulfur-Oxidizing Chemolithoautotrophs Representing 9 Proteobacterial Species From 8 Genera.</title>
        <authorList>
            <person name="Watanabe T."/>
            <person name="Kojima H."/>
            <person name="Umezawa K."/>
            <person name="Hori C."/>
            <person name="Takasuka T.E."/>
            <person name="Kato Y."/>
            <person name="Fukui M."/>
        </authorList>
    </citation>
    <scope>NUCLEOTIDE SEQUENCE [LARGE SCALE GENOMIC DNA]</scope>
    <source>
        <strain evidence="1 2">TTN</strain>
    </source>
</reference>
<gene>
    <name evidence="1" type="ORF">SFMTTN_1430</name>
</gene>
<dbReference type="SUPFAM" id="SSF56059">
    <property type="entry name" value="Glutathione synthetase ATP-binding domain-like"/>
    <property type="match status" value="1"/>
</dbReference>
<comment type="caution">
    <text evidence="1">The sequence shown here is derived from an EMBL/GenBank/DDBJ whole genome shotgun (WGS) entry which is preliminary data.</text>
</comment>
<dbReference type="AlphaFoldDB" id="A0A401JDJ3"/>
<dbReference type="RefSeq" id="WP_124704428.1">
    <property type="nucleotide sequence ID" value="NZ_BGOW01000013.1"/>
</dbReference>
<keyword evidence="2" id="KW-1185">Reference proteome</keyword>
<proteinExistence type="predicted"/>
<evidence type="ECO:0000313" key="1">
    <source>
        <dbReference type="EMBL" id="GBL45620.1"/>
    </source>
</evidence>
<name>A0A401JDJ3_9PROT</name>
<dbReference type="OrthoDB" id="5297883at2"/>
<dbReference type="EMBL" id="BGOW01000013">
    <property type="protein sequence ID" value="GBL45620.1"/>
    <property type="molecule type" value="Genomic_DNA"/>
</dbReference>
<sequence length="412" mass="45183">MNNESPQPSPNHGESCEPLIGLATLMQMAFSGADLGPLGTRLLKRAETHPHDANTLLDLSTILQLKGNRAAALAVQSQALEMQQLYHMPAAKDATAIRLLAIMGPGDLMANTPLEFLLEGSDIALDMLYVAPHLPLPAALPEHDVAFVAVGESDQNRPLLQYVAELIQDWPRPLLNTPDRIAGVSRDGACALLASAPGVVIPATVRIDRQTLEQVGRGQLALAGILEDGDFPIIVRPVDSHAGQGLDKLDAPAAIGDYLQSQPMNTFYVSRFVDYRGPDGLFRKSRIILIHGRPYVCHMAISEHWMIHYLNAGMTDSAEKRAEEARFMTRFDDDFASRHATAFRAIHEHMGLDYLGIDCGETPTGELLIFEVDSNMIVHAMDPVDLFPYKQPQMHKVFDAFRAMLIDASSQP</sequence>
<organism evidence="1 2">
    <name type="scientific">Sulfuriferula multivorans</name>
    <dbReference type="NCBI Taxonomy" id="1559896"/>
    <lineage>
        <taxon>Bacteria</taxon>
        <taxon>Pseudomonadati</taxon>
        <taxon>Pseudomonadota</taxon>
        <taxon>Betaproteobacteria</taxon>
        <taxon>Nitrosomonadales</taxon>
        <taxon>Sulfuricellaceae</taxon>
        <taxon>Sulfuriferula</taxon>
    </lineage>
</organism>
<evidence type="ECO:0008006" key="3">
    <source>
        <dbReference type="Google" id="ProtNLM"/>
    </source>
</evidence>
<dbReference type="Proteomes" id="UP000286806">
    <property type="component" value="Unassembled WGS sequence"/>
</dbReference>
<evidence type="ECO:0000313" key="2">
    <source>
        <dbReference type="Proteomes" id="UP000286806"/>
    </source>
</evidence>
<accession>A0A401JDJ3</accession>